<dbReference type="SUPFAM" id="SSF53383">
    <property type="entry name" value="PLP-dependent transferases"/>
    <property type="match status" value="1"/>
</dbReference>
<keyword evidence="1" id="KW-0032">Aminotransferase</keyword>
<accession>A0A8J2U034</accession>
<comment type="caution">
    <text evidence="1">The sequence shown here is derived from an EMBL/GenBank/DDBJ whole genome shotgun (WGS) entry which is preliminary data.</text>
</comment>
<dbReference type="InterPro" id="IPR015421">
    <property type="entry name" value="PyrdxlP-dep_Trfase_major"/>
</dbReference>
<dbReference type="Pfam" id="PF12897">
    <property type="entry name" value="Asp_aminotransf"/>
    <property type="match status" value="1"/>
</dbReference>
<reference evidence="1" key="1">
    <citation type="journal article" date="2014" name="Int. J. Syst. Evol. Microbiol.">
        <title>Complete genome sequence of Corynebacterium casei LMG S-19264T (=DSM 44701T), isolated from a smear-ripened cheese.</title>
        <authorList>
            <consortium name="US DOE Joint Genome Institute (JGI-PGF)"/>
            <person name="Walter F."/>
            <person name="Albersmeier A."/>
            <person name="Kalinowski J."/>
            <person name="Ruckert C."/>
        </authorList>
    </citation>
    <scope>NUCLEOTIDE SEQUENCE</scope>
    <source>
        <strain evidence="1">CGMCC 1.12785</strain>
    </source>
</reference>
<dbReference type="PANTHER" id="PTHR43799:SF1">
    <property type="entry name" value="ASPARTATE AMINOTRANSFERASE"/>
    <property type="match status" value="1"/>
</dbReference>
<reference evidence="1" key="2">
    <citation type="submission" date="2020-09" db="EMBL/GenBank/DDBJ databases">
        <authorList>
            <person name="Sun Q."/>
            <person name="Zhou Y."/>
        </authorList>
    </citation>
    <scope>NUCLEOTIDE SEQUENCE</scope>
    <source>
        <strain evidence="1">CGMCC 1.12785</strain>
    </source>
</reference>
<gene>
    <name evidence="1" type="ORF">GCM10011333_27460</name>
</gene>
<dbReference type="AlphaFoldDB" id="A0A8J2U034"/>
<dbReference type="InterPro" id="IPR015422">
    <property type="entry name" value="PyrdxlP-dep_Trfase_small"/>
</dbReference>
<dbReference type="Proteomes" id="UP000616114">
    <property type="component" value="Unassembled WGS sequence"/>
</dbReference>
<dbReference type="Gene3D" id="3.40.640.10">
    <property type="entry name" value="Type I PLP-dependent aspartate aminotransferase-like (Major domain)"/>
    <property type="match status" value="1"/>
</dbReference>
<dbReference type="PANTHER" id="PTHR43799">
    <property type="entry name" value="AMINOTRANSFERASE, PUTATIVE-RELATED"/>
    <property type="match status" value="1"/>
</dbReference>
<dbReference type="InterPro" id="IPR024551">
    <property type="entry name" value="AspAT_Ic"/>
</dbReference>
<organism evidence="1 2">
    <name type="scientific">Sediminivirga luteola</name>
    <dbReference type="NCBI Taxonomy" id="1774748"/>
    <lineage>
        <taxon>Bacteria</taxon>
        <taxon>Bacillati</taxon>
        <taxon>Actinomycetota</taxon>
        <taxon>Actinomycetes</taxon>
        <taxon>Micrococcales</taxon>
        <taxon>Brevibacteriaceae</taxon>
        <taxon>Sediminivirga</taxon>
    </lineage>
</organism>
<dbReference type="GO" id="GO:0004069">
    <property type="term" value="F:L-aspartate:2-oxoglutarate aminotransferase activity"/>
    <property type="evidence" value="ECO:0007669"/>
    <property type="project" value="InterPro"/>
</dbReference>
<keyword evidence="1" id="KW-0808">Transferase</keyword>
<proteinExistence type="predicted"/>
<keyword evidence="2" id="KW-1185">Reference proteome</keyword>
<dbReference type="CDD" id="cd00609">
    <property type="entry name" value="AAT_like"/>
    <property type="match status" value="1"/>
</dbReference>
<evidence type="ECO:0000313" key="2">
    <source>
        <dbReference type="Proteomes" id="UP000616114"/>
    </source>
</evidence>
<sequence length="430" mass="45647">MSASRYPDLDRTALAAALEDARAGYAALAESGLALDLTRGKPAPAQLDLAGPLLTAVTADDYRSPGGVDVRNYGGLEGLPELRAVFGELLGIPAEQLLAQGNSSLVLMHAALGFSVLHGTADDGSSGWIRQPQAPKMLCPVPGYDRHYTVAESLGFELIPVPLTDEGPDMAVVRQLVAADSSIKAMWAVPMYSNPTGITYSEPVVRELVSMTTAAPDFKILWDNAYALHHLGPDEPAPLDVLGLAEASGNPDRVHVFASTSKITHAGAGVAFYASSPANIRWYLHHAGQMSIGPDKINQLRHLRFFQDAEGVRAHMRRHAEIIAPKFQAVLRTLDQGLGGLGIARWTRPAGGYFISLDVLPGTADRVIKLAAEAGIALTPAGAAFPHGLDPRDENIRIAPTLPEPQDVQKAVDGLVVCVRLAALEKLLAA</sequence>
<protein>
    <submittedName>
        <fullName evidence="1">Putative aminotransferase</fullName>
    </submittedName>
</protein>
<evidence type="ECO:0000313" key="1">
    <source>
        <dbReference type="EMBL" id="GGA22983.1"/>
    </source>
</evidence>
<dbReference type="RefSeq" id="WP_229745169.1">
    <property type="nucleotide sequence ID" value="NZ_BMFY01000013.1"/>
</dbReference>
<name>A0A8J2U034_9MICO</name>
<dbReference type="EMBL" id="BMFY01000013">
    <property type="protein sequence ID" value="GGA22983.1"/>
    <property type="molecule type" value="Genomic_DNA"/>
</dbReference>
<dbReference type="InterPro" id="IPR015424">
    <property type="entry name" value="PyrdxlP-dep_Trfase"/>
</dbReference>
<dbReference type="Gene3D" id="3.90.1150.10">
    <property type="entry name" value="Aspartate Aminotransferase, domain 1"/>
    <property type="match status" value="1"/>
</dbReference>